<protein>
    <submittedName>
        <fullName evidence="1">Uncharacterized protein</fullName>
    </submittedName>
</protein>
<evidence type="ECO:0000313" key="2">
    <source>
        <dbReference type="Proteomes" id="UP000198990"/>
    </source>
</evidence>
<dbReference type="Proteomes" id="UP000198990">
    <property type="component" value="Unassembled WGS sequence"/>
</dbReference>
<gene>
    <name evidence="1" type="ORF">SAMN04488008_103455</name>
</gene>
<name>A0A1H7PJV4_9FLAO</name>
<evidence type="ECO:0000313" key="1">
    <source>
        <dbReference type="EMBL" id="SEL35555.1"/>
    </source>
</evidence>
<reference evidence="2" key="1">
    <citation type="submission" date="2016-10" db="EMBL/GenBank/DDBJ databases">
        <authorList>
            <person name="Varghese N."/>
            <person name="Submissions S."/>
        </authorList>
    </citation>
    <scope>NUCLEOTIDE SEQUENCE [LARGE SCALE GENOMIC DNA]</scope>
    <source>
        <strain evidence="2">DSM 16471</strain>
    </source>
</reference>
<sequence length="92" mass="10487">MRGLSINQIYLLIMRTIIFLFLVVCLGTKSQAQEMLPVTKVETIVMPMADIIVQSEINTQGYQTAARFFKVKNARIKQALKFKPTTVKTFFA</sequence>
<keyword evidence="2" id="KW-1185">Reference proteome</keyword>
<proteinExistence type="predicted"/>
<dbReference type="EMBL" id="FNZN01000003">
    <property type="protein sequence ID" value="SEL35555.1"/>
    <property type="molecule type" value="Genomic_DNA"/>
</dbReference>
<accession>A0A1H7PJV4</accession>
<organism evidence="1 2">
    <name type="scientific">Maribacter orientalis</name>
    <dbReference type="NCBI Taxonomy" id="228957"/>
    <lineage>
        <taxon>Bacteria</taxon>
        <taxon>Pseudomonadati</taxon>
        <taxon>Bacteroidota</taxon>
        <taxon>Flavobacteriia</taxon>
        <taxon>Flavobacteriales</taxon>
        <taxon>Flavobacteriaceae</taxon>
        <taxon>Maribacter</taxon>
    </lineage>
</organism>
<dbReference type="AlphaFoldDB" id="A0A1H7PJV4"/>